<name>A0A1Y2C7J7_9FUNG</name>
<organism evidence="2 3">
    <name type="scientific">Rhizoclosmatium globosum</name>
    <dbReference type="NCBI Taxonomy" id="329046"/>
    <lineage>
        <taxon>Eukaryota</taxon>
        <taxon>Fungi</taxon>
        <taxon>Fungi incertae sedis</taxon>
        <taxon>Chytridiomycota</taxon>
        <taxon>Chytridiomycota incertae sedis</taxon>
        <taxon>Chytridiomycetes</taxon>
        <taxon>Chytridiales</taxon>
        <taxon>Chytriomycetaceae</taxon>
        <taxon>Rhizoclosmatium</taxon>
    </lineage>
</organism>
<evidence type="ECO:0000313" key="3">
    <source>
        <dbReference type="Proteomes" id="UP000193642"/>
    </source>
</evidence>
<protein>
    <submittedName>
        <fullName evidence="2">Uncharacterized protein</fullName>
    </submittedName>
</protein>
<gene>
    <name evidence="2" type="ORF">BCR33DRAFT_718140</name>
</gene>
<feature type="transmembrane region" description="Helical" evidence="1">
    <location>
        <begin position="19"/>
        <end position="37"/>
    </location>
</feature>
<dbReference type="Proteomes" id="UP000193642">
    <property type="component" value="Unassembled WGS sequence"/>
</dbReference>
<keyword evidence="3" id="KW-1185">Reference proteome</keyword>
<keyword evidence="1" id="KW-1133">Transmembrane helix</keyword>
<dbReference type="AlphaFoldDB" id="A0A1Y2C7J7"/>
<keyword evidence="1" id="KW-0812">Transmembrane</keyword>
<keyword evidence="1" id="KW-0472">Membrane</keyword>
<sequence>IKLGAPKAQARAIFLSNRFWMSLPTVLATIPCAGLFWQQMNLKQLITSEHT</sequence>
<comment type="caution">
    <text evidence="2">The sequence shown here is derived from an EMBL/GenBank/DDBJ whole genome shotgun (WGS) entry which is preliminary data.</text>
</comment>
<dbReference type="EMBL" id="MCGO01000027">
    <property type="protein sequence ID" value="ORY42926.1"/>
    <property type="molecule type" value="Genomic_DNA"/>
</dbReference>
<accession>A0A1Y2C7J7</accession>
<evidence type="ECO:0000313" key="2">
    <source>
        <dbReference type="EMBL" id="ORY42926.1"/>
    </source>
</evidence>
<reference evidence="2 3" key="1">
    <citation type="submission" date="2016-07" db="EMBL/GenBank/DDBJ databases">
        <title>Pervasive Adenine N6-methylation of Active Genes in Fungi.</title>
        <authorList>
            <consortium name="DOE Joint Genome Institute"/>
            <person name="Mondo S.J."/>
            <person name="Dannebaum R.O."/>
            <person name="Kuo R.C."/>
            <person name="Labutti K."/>
            <person name="Haridas S."/>
            <person name="Kuo A."/>
            <person name="Salamov A."/>
            <person name="Ahrendt S.R."/>
            <person name="Lipzen A."/>
            <person name="Sullivan W."/>
            <person name="Andreopoulos W.B."/>
            <person name="Clum A."/>
            <person name="Lindquist E."/>
            <person name="Daum C."/>
            <person name="Ramamoorthy G.K."/>
            <person name="Gryganskyi A."/>
            <person name="Culley D."/>
            <person name="Magnuson J.K."/>
            <person name="James T.Y."/>
            <person name="O'Malley M.A."/>
            <person name="Stajich J.E."/>
            <person name="Spatafora J.W."/>
            <person name="Visel A."/>
            <person name="Grigoriev I.V."/>
        </authorList>
    </citation>
    <scope>NUCLEOTIDE SEQUENCE [LARGE SCALE GENOMIC DNA]</scope>
    <source>
        <strain evidence="2 3">JEL800</strain>
    </source>
</reference>
<evidence type="ECO:0000256" key="1">
    <source>
        <dbReference type="SAM" id="Phobius"/>
    </source>
</evidence>
<feature type="non-terminal residue" evidence="2">
    <location>
        <position position="1"/>
    </location>
</feature>
<proteinExistence type="predicted"/>